<accession>A0A0P8A571</accession>
<sequence>MSKSGIEVEKDFGFYVEVLIATFVSFFAVYPVVLDILDKRPNAVDGFYISVVFAFMMMVCILLIANHLAKKKGKPQAKNS</sequence>
<dbReference type="Proteomes" id="UP000050360">
    <property type="component" value="Unassembled WGS sequence"/>
</dbReference>
<evidence type="ECO:0000256" key="1">
    <source>
        <dbReference type="SAM" id="Phobius"/>
    </source>
</evidence>
<evidence type="ECO:0000313" key="3">
    <source>
        <dbReference type="Proteomes" id="UP000050360"/>
    </source>
</evidence>
<gene>
    <name evidence="2" type="ORF">MPEBLZ_03763</name>
</gene>
<keyword evidence="1" id="KW-0472">Membrane</keyword>
<keyword evidence="1" id="KW-0812">Transmembrane</keyword>
<organism evidence="2 3">
    <name type="scientific">Candidatus Methanoperedens nitratireducens</name>
    <dbReference type="NCBI Taxonomy" id="1392998"/>
    <lineage>
        <taxon>Archaea</taxon>
        <taxon>Methanobacteriati</taxon>
        <taxon>Methanobacteriota</taxon>
        <taxon>Stenosarchaea group</taxon>
        <taxon>Methanomicrobia</taxon>
        <taxon>Methanosarcinales</taxon>
        <taxon>ANME-2 cluster</taxon>
        <taxon>Candidatus Methanoperedentaceae</taxon>
        <taxon>Candidatus Methanoperedens</taxon>
    </lineage>
</organism>
<feature type="transmembrane region" description="Helical" evidence="1">
    <location>
        <begin position="12"/>
        <end position="34"/>
    </location>
</feature>
<dbReference type="AlphaFoldDB" id="A0A0P8A571"/>
<protein>
    <submittedName>
        <fullName evidence="2">Uncharacterized protein</fullName>
    </submittedName>
</protein>
<dbReference type="EMBL" id="LKCM01000313">
    <property type="protein sequence ID" value="KPQ41675.1"/>
    <property type="molecule type" value="Genomic_DNA"/>
</dbReference>
<comment type="caution">
    <text evidence="2">The sequence shown here is derived from an EMBL/GenBank/DDBJ whole genome shotgun (WGS) entry which is preliminary data.</text>
</comment>
<evidence type="ECO:0000313" key="2">
    <source>
        <dbReference type="EMBL" id="KPQ41675.1"/>
    </source>
</evidence>
<proteinExistence type="predicted"/>
<feature type="transmembrane region" description="Helical" evidence="1">
    <location>
        <begin position="46"/>
        <end position="69"/>
    </location>
</feature>
<reference evidence="2 3" key="1">
    <citation type="submission" date="2015-09" db="EMBL/GenBank/DDBJ databases">
        <title>A metagenomics-based metabolic model of nitrate-dependent anaerobic oxidation of methane by Methanoperedens-like archaea.</title>
        <authorList>
            <person name="Arshad A."/>
            <person name="Speth D.R."/>
            <person name="De Graaf R.M."/>
            <person name="Op Den Camp H.J."/>
            <person name="Jetten M.S."/>
            <person name="Welte C.U."/>
        </authorList>
    </citation>
    <scope>NUCLEOTIDE SEQUENCE [LARGE SCALE GENOMIC DNA]</scope>
</reference>
<keyword evidence="1" id="KW-1133">Transmembrane helix</keyword>
<name>A0A0P8A571_9EURY</name>